<reference evidence="1" key="1">
    <citation type="submission" date="2015-06" db="EMBL/GenBank/DDBJ databases">
        <title>Complete cryptic plasmid (pTP33) assembly of Yersinia pestis biovar Medievalis strain I-2638.</title>
        <authorList>
            <person name="Afanas'ev M.V."/>
            <person name="Tokmakova E.G."/>
            <person name="Polovinkina V.S."/>
            <person name="Sidorova E.A."/>
            <person name="Sinkov V.V."/>
            <person name="Balakhonov S.V."/>
        </authorList>
    </citation>
    <scope>NUCLEOTIDE SEQUENCE</scope>
    <source>
        <strain evidence="1">I-2638</strain>
        <plasmid evidence="1">pTP33</plasmid>
    </source>
</reference>
<dbReference type="AlphaFoldDB" id="A0A0K1H0S6"/>
<organism evidence="1">
    <name type="scientific">Yersinia pestis</name>
    <dbReference type="NCBI Taxonomy" id="632"/>
    <lineage>
        <taxon>Bacteria</taxon>
        <taxon>Pseudomonadati</taxon>
        <taxon>Pseudomonadota</taxon>
        <taxon>Gammaproteobacteria</taxon>
        <taxon>Enterobacterales</taxon>
        <taxon>Yersiniaceae</taxon>
        <taxon>Yersinia</taxon>
    </lineage>
</organism>
<accession>A0A0K1H0S6</accession>
<geneLocation type="plasmid" evidence="1">
    <name>pTP33</name>
</geneLocation>
<dbReference type="InterPro" id="IPR051220">
    <property type="entry name" value="TFA_Chaperone"/>
</dbReference>
<dbReference type="PANTHER" id="PTHR34413">
    <property type="entry name" value="PROPHAGE TAIL FIBER ASSEMBLY PROTEIN HOMOLOG TFAE-RELATED-RELATED"/>
    <property type="match status" value="1"/>
</dbReference>
<dbReference type="EMBL" id="KT020860">
    <property type="protein sequence ID" value="AKT73177.1"/>
    <property type="molecule type" value="Genomic_DNA"/>
</dbReference>
<protein>
    <submittedName>
        <fullName evidence="1">Phage tail fiber assembly protein</fullName>
    </submittedName>
</protein>
<proteinExistence type="predicted"/>
<keyword evidence="1" id="KW-0614">Plasmid</keyword>
<dbReference type="InterPro" id="IPR003458">
    <property type="entry name" value="Phage_T4_Gp38_tail_assem"/>
</dbReference>
<dbReference type="Pfam" id="PF02413">
    <property type="entry name" value="Caudo_TAP"/>
    <property type="match status" value="1"/>
</dbReference>
<name>A0A0K1H0S6_YERPE</name>
<sequence>MSYFYSKATGGFYLESMKNEYEEWPADVVLVSDSDYEQLFSGQDKGEIITADANGYPILSDQPEPTHDELIAEAEAKRSELMLEATQTIATLQDALDLEMATDDEKSQLVEWKKYRVLVSRIDTADAPGISWPEYPG</sequence>
<dbReference type="RefSeq" id="WP_016257165.1">
    <property type="nucleotide sequence ID" value="NZ_CP045152.1"/>
</dbReference>
<evidence type="ECO:0000313" key="1">
    <source>
        <dbReference type="EMBL" id="AKT73177.1"/>
    </source>
</evidence>
<accession>A0A5P8YMC5</accession>
<dbReference type="PANTHER" id="PTHR34413:SF2">
    <property type="entry name" value="PROPHAGE TAIL FIBER ASSEMBLY PROTEIN HOMOLOG TFAE-RELATED"/>
    <property type="match status" value="1"/>
</dbReference>